<dbReference type="EMBL" id="JASCZI010181267">
    <property type="protein sequence ID" value="MED6180457.1"/>
    <property type="molecule type" value="Genomic_DNA"/>
</dbReference>
<reference evidence="2 3" key="1">
    <citation type="journal article" date="2023" name="Plants (Basel)">
        <title>Bridging the Gap: Combining Genomics and Transcriptomics Approaches to Understand Stylosanthes scabra, an Orphan Legume from the Brazilian Caatinga.</title>
        <authorList>
            <person name="Ferreira-Neto J.R.C."/>
            <person name="da Silva M.D."/>
            <person name="Binneck E."/>
            <person name="de Melo N.F."/>
            <person name="da Silva R.H."/>
            <person name="de Melo A.L.T.M."/>
            <person name="Pandolfi V."/>
            <person name="Bustamante F.O."/>
            <person name="Brasileiro-Vidal A.C."/>
            <person name="Benko-Iseppon A.M."/>
        </authorList>
    </citation>
    <scope>NUCLEOTIDE SEQUENCE [LARGE SCALE GENOMIC DNA]</scope>
    <source>
        <tissue evidence="2">Leaves</tissue>
    </source>
</reference>
<gene>
    <name evidence="2" type="ORF">PIB30_010386</name>
</gene>
<sequence length="227" mass="24423">MPLLNRYGKKIGNRTRQLPSQTPSTPCRYRRYLNHLKSPPFPSSPSNCHPRHILAPFSQPLVLLMSPVTATVESAGSDDANCLAEFAIRDEIRVLRSHVSFPSYRQTLVVPRCKKSSCSPAPAISSIVATVTTSQPPPAISCQISAAAGFSLPMLRLNAIQYILDLLQGLPRQSSTGAGRFLSMSSVNAVFELVTSSVTSLSGLLHILFTAGHVALDLVVVIAVSDT</sequence>
<organism evidence="2 3">
    <name type="scientific">Stylosanthes scabra</name>
    <dbReference type="NCBI Taxonomy" id="79078"/>
    <lineage>
        <taxon>Eukaryota</taxon>
        <taxon>Viridiplantae</taxon>
        <taxon>Streptophyta</taxon>
        <taxon>Embryophyta</taxon>
        <taxon>Tracheophyta</taxon>
        <taxon>Spermatophyta</taxon>
        <taxon>Magnoliopsida</taxon>
        <taxon>eudicotyledons</taxon>
        <taxon>Gunneridae</taxon>
        <taxon>Pentapetalae</taxon>
        <taxon>rosids</taxon>
        <taxon>fabids</taxon>
        <taxon>Fabales</taxon>
        <taxon>Fabaceae</taxon>
        <taxon>Papilionoideae</taxon>
        <taxon>50 kb inversion clade</taxon>
        <taxon>dalbergioids sensu lato</taxon>
        <taxon>Dalbergieae</taxon>
        <taxon>Pterocarpus clade</taxon>
        <taxon>Stylosanthes</taxon>
    </lineage>
</organism>
<evidence type="ECO:0000313" key="2">
    <source>
        <dbReference type="EMBL" id="MED6180457.1"/>
    </source>
</evidence>
<accession>A0ABU6W3I1</accession>
<comment type="caution">
    <text evidence="2">The sequence shown here is derived from an EMBL/GenBank/DDBJ whole genome shotgun (WGS) entry which is preliminary data.</text>
</comment>
<protein>
    <submittedName>
        <fullName evidence="2">Uncharacterized protein</fullName>
    </submittedName>
</protein>
<evidence type="ECO:0000313" key="3">
    <source>
        <dbReference type="Proteomes" id="UP001341840"/>
    </source>
</evidence>
<dbReference type="Proteomes" id="UP001341840">
    <property type="component" value="Unassembled WGS sequence"/>
</dbReference>
<feature type="compositionally biased region" description="Polar residues" evidence="1">
    <location>
        <begin position="14"/>
        <end position="24"/>
    </location>
</feature>
<name>A0ABU6W3I1_9FABA</name>
<evidence type="ECO:0000256" key="1">
    <source>
        <dbReference type="SAM" id="MobiDB-lite"/>
    </source>
</evidence>
<proteinExistence type="predicted"/>
<keyword evidence="3" id="KW-1185">Reference proteome</keyword>
<feature type="region of interest" description="Disordered" evidence="1">
    <location>
        <begin position="1"/>
        <end position="24"/>
    </location>
</feature>